<organism evidence="1 2">
    <name type="scientific">Puccinia coronata f. sp. avenae</name>
    <dbReference type="NCBI Taxonomy" id="200324"/>
    <lineage>
        <taxon>Eukaryota</taxon>
        <taxon>Fungi</taxon>
        <taxon>Dikarya</taxon>
        <taxon>Basidiomycota</taxon>
        <taxon>Pucciniomycotina</taxon>
        <taxon>Pucciniomycetes</taxon>
        <taxon>Pucciniales</taxon>
        <taxon>Pucciniaceae</taxon>
        <taxon>Puccinia</taxon>
    </lineage>
</organism>
<keyword evidence="2" id="KW-1185">Reference proteome</keyword>
<gene>
    <name evidence="1" type="ORF">PCANC_27173</name>
</gene>
<proteinExistence type="predicted"/>
<protein>
    <submittedName>
        <fullName evidence="1">Uncharacterized protein</fullName>
    </submittedName>
</protein>
<reference evidence="1 2" key="1">
    <citation type="submission" date="2017-11" db="EMBL/GenBank/DDBJ databases">
        <title>De novo assembly and phasing of dikaryotic genomes from two isolates of Puccinia coronata f. sp. avenae, the causal agent of oat crown rust.</title>
        <authorList>
            <person name="Miller M.E."/>
            <person name="Zhang Y."/>
            <person name="Omidvar V."/>
            <person name="Sperschneider J."/>
            <person name="Schwessinger B."/>
            <person name="Raley C."/>
            <person name="Palmer J.M."/>
            <person name="Garnica D."/>
            <person name="Upadhyaya N."/>
            <person name="Rathjen J."/>
            <person name="Taylor J.M."/>
            <person name="Park R.F."/>
            <person name="Dodds P.N."/>
            <person name="Hirsch C.D."/>
            <person name="Kianian S.F."/>
            <person name="Figueroa M."/>
        </authorList>
    </citation>
    <scope>NUCLEOTIDE SEQUENCE [LARGE SCALE GENOMIC DNA]</scope>
    <source>
        <strain evidence="1">12NC29</strain>
    </source>
</reference>
<sequence>MTSFLTTRKKNLVKERADLSTRAARHRKIYKLLYAARAHDSEMRELSNLIQAQRQEANDNLSASKHGKPKQYNLNIEKLKQNKINGGKPTDPLMKLIIMARNKLENLGPVSKAYRIRQKEEQTLFVEILVVLSRDPNYSEDALHAIDTVIKTLKLRKDPQAQPKLMRYLKAAHYVMTTEEKSLDSPTVLRQISETGKNLVKHLANQKLEDWLDNFQRQTNPQVHEIYQNMMITDNYSGAEIFDRILQWSSETMHPLLGHNKAVVGHLFALETLHLLSSKKPEGLGGHNPAIEELISAGNAWRIAVPEKQPVHEFIELTTESALKRQISTITDDEIRAVITQHKAKSTPPKDDETPKTGEILLESQPSFRSYLKTLSSLAFDHSIMTRLTEYLTRFYIPVFRRFSNHL</sequence>
<dbReference type="EMBL" id="PGCJ01001440">
    <property type="protein sequence ID" value="PLW05431.1"/>
    <property type="molecule type" value="Genomic_DNA"/>
</dbReference>
<dbReference type="AlphaFoldDB" id="A0A2N5RWQ0"/>
<name>A0A2N5RWQ0_9BASI</name>
<dbReference type="STRING" id="200324.A0A2N5RWQ0"/>
<evidence type="ECO:0000313" key="1">
    <source>
        <dbReference type="EMBL" id="PLW05431.1"/>
    </source>
</evidence>
<comment type="caution">
    <text evidence="1">The sequence shown here is derived from an EMBL/GenBank/DDBJ whole genome shotgun (WGS) entry which is preliminary data.</text>
</comment>
<dbReference type="OrthoDB" id="2500813at2759"/>
<evidence type="ECO:0000313" key="2">
    <source>
        <dbReference type="Proteomes" id="UP000235388"/>
    </source>
</evidence>
<dbReference type="Proteomes" id="UP000235388">
    <property type="component" value="Unassembled WGS sequence"/>
</dbReference>
<accession>A0A2N5RWQ0</accession>